<protein>
    <submittedName>
        <fullName evidence="2">Uncharacterized protein</fullName>
    </submittedName>
</protein>
<reference evidence="2 3" key="1">
    <citation type="submission" date="2019-05" db="EMBL/GenBank/DDBJ databases">
        <title>Another draft genome of Portunus trituberculatus and its Hox gene families provides insights of decapod evolution.</title>
        <authorList>
            <person name="Jeong J.-H."/>
            <person name="Song I."/>
            <person name="Kim S."/>
            <person name="Choi T."/>
            <person name="Kim D."/>
            <person name="Ryu S."/>
            <person name="Kim W."/>
        </authorList>
    </citation>
    <scope>NUCLEOTIDE SEQUENCE [LARGE SCALE GENOMIC DNA]</scope>
    <source>
        <tissue evidence="2">Muscle</tissue>
    </source>
</reference>
<name>A0A5B7EJD6_PORTR</name>
<dbReference type="AlphaFoldDB" id="A0A5B7EJD6"/>
<dbReference type="EMBL" id="VSRR010002819">
    <property type="protein sequence ID" value="MPC33367.1"/>
    <property type="molecule type" value="Genomic_DNA"/>
</dbReference>
<keyword evidence="3" id="KW-1185">Reference proteome</keyword>
<evidence type="ECO:0000313" key="3">
    <source>
        <dbReference type="Proteomes" id="UP000324222"/>
    </source>
</evidence>
<evidence type="ECO:0000313" key="2">
    <source>
        <dbReference type="EMBL" id="MPC33367.1"/>
    </source>
</evidence>
<gene>
    <name evidence="2" type="ORF">E2C01_026715</name>
</gene>
<comment type="caution">
    <text evidence="2">The sequence shown here is derived from an EMBL/GenBank/DDBJ whole genome shotgun (WGS) entry which is preliminary data.</text>
</comment>
<sequence>MAGCRVRRERGEGVCGCMAEGESRGQEMAGNGGEEWRGRQTATNTPRGKEAVDTPEIPAGPPPPPLFLLFHSHHFANHHHNL</sequence>
<organism evidence="2 3">
    <name type="scientific">Portunus trituberculatus</name>
    <name type="common">Swimming crab</name>
    <name type="synonym">Neptunus trituberculatus</name>
    <dbReference type="NCBI Taxonomy" id="210409"/>
    <lineage>
        <taxon>Eukaryota</taxon>
        <taxon>Metazoa</taxon>
        <taxon>Ecdysozoa</taxon>
        <taxon>Arthropoda</taxon>
        <taxon>Crustacea</taxon>
        <taxon>Multicrustacea</taxon>
        <taxon>Malacostraca</taxon>
        <taxon>Eumalacostraca</taxon>
        <taxon>Eucarida</taxon>
        <taxon>Decapoda</taxon>
        <taxon>Pleocyemata</taxon>
        <taxon>Brachyura</taxon>
        <taxon>Eubrachyura</taxon>
        <taxon>Portunoidea</taxon>
        <taxon>Portunidae</taxon>
        <taxon>Portuninae</taxon>
        <taxon>Portunus</taxon>
    </lineage>
</organism>
<accession>A0A5B7EJD6</accession>
<feature type="region of interest" description="Disordered" evidence="1">
    <location>
        <begin position="23"/>
        <end position="65"/>
    </location>
</feature>
<dbReference type="Proteomes" id="UP000324222">
    <property type="component" value="Unassembled WGS sequence"/>
</dbReference>
<proteinExistence type="predicted"/>
<evidence type="ECO:0000256" key="1">
    <source>
        <dbReference type="SAM" id="MobiDB-lite"/>
    </source>
</evidence>